<comment type="caution">
    <text evidence="1">The sequence shown here is derived from an EMBL/GenBank/DDBJ whole genome shotgun (WGS) entry which is preliminary data.</text>
</comment>
<evidence type="ECO:0000313" key="1">
    <source>
        <dbReference type="EMBL" id="KKM88546.1"/>
    </source>
</evidence>
<accession>A0A0F9LMX6</accession>
<proteinExistence type="predicted"/>
<dbReference type="EMBL" id="LAZR01006945">
    <property type="protein sequence ID" value="KKM88546.1"/>
    <property type="molecule type" value="Genomic_DNA"/>
</dbReference>
<organism evidence="1">
    <name type="scientific">marine sediment metagenome</name>
    <dbReference type="NCBI Taxonomy" id="412755"/>
    <lineage>
        <taxon>unclassified sequences</taxon>
        <taxon>metagenomes</taxon>
        <taxon>ecological metagenomes</taxon>
    </lineage>
</organism>
<name>A0A0F9LMX6_9ZZZZ</name>
<reference evidence="1" key="1">
    <citation type="journal article" date="2015" name="Nature">
        <title>Complex archaea that bridge the gap between prokaryotes and eukaryotes.</title>
        <authorList>
            <person name="Spang A."/>
            <person name="Saw J.H."/>
            <person name="Jorgensen S.L."/>
            <person name="Zaremba-Niedzwiedzka K."/>
            <person name="Martijn J."/>
            <person name="Lind A.E."/>
            <person name="van Eijk R."/>
            <person name="Schleper C."/>
            <person name="Guy L."/>
            <person name="Ettema T.J."/>
        </authorList>
    </citation>
    <scope>NUCLEOTIDE SEQUENCE</scope>
</reference>
<protein>
    <recommendedName>
        <fullName evidence="2">Uroporphyrinogen decarboxylase (URO-D) domain-containing protein</fullName>
    </recommendedName>
</protein>
<dbReference type="AlphaFoldDB" id="A0A0F9LMX6"/>
<gene>
    <name evidence="1" type="ORF">LCGC14_1257650</name>
</gene>
<sequence>MAEFAPVAPPEMLLSLKAEGLLGNYHLLLAHDVVAQEELYSEVFDQFEGYIVLDNSLIELGYPATMDVMTRAYDIVRPTVTVLPDYLTDSRRTVEAHKGAVWAWNKEGLGPFMAVPQGRSVGEVCMCADQLARLPWIHAWGVPRIITELAGSRHEVINYLLAQGDDRKVHMLGFSDNLKDDIECAKDPGVVGIDSAVPIRLGLHGIRLEDAINSDKPHMSRGEYWETAKEVTPLVRENLEAIRSWITV</sequence>
<evidence type="ECO:0008006" key="2">
    <source>
        <dbReference type="Google" id="ProtNLM"/>
    </source>
</evidence>